<dbReference type="AlphaFoldDB" id="A0A060YXD2"/>
<protein>
    <submittedName>
        <fullName evidence="1">Uncharacterized protein</fullName>
    </submittedName>
</protein>
<reference evidence="1" key="1">
    <citation type="journal article" date="2014" name="Nat. Commun.">
        <title>The rainbow trout genome provides novel insights into evolution after whole-genome duplication in vertebrates.</title>
        <authorList>
            <person name="Berthelot C."/>
            <person name="Brunet F."/>
            <person name="Chalopin D."/>
            <person name="Juanchich A."/>
            <person name="Bernard M."/>
            <person name="Noel B."/>
            <person name="Bento P."/>
            <person name="Da Silva C."/>
            <person name="Labadie K."/>
            <person name="Alberti A."/>
            <person name="Aury J.M."/>
            <person name="Louis A."/>
            <person name="Dehais P."/>
            <person name="Bardou P."/>
            <person name="Montfort J."/>
            <person name="Klopp C."/>
            <person name="Cabau C."/>
            <person name="Gaspin C."/>
            <person name="Thorgaard G.H."/>
            <person name="Boussaha M."/>
            <person name="Quillet E."/>
            <person name="Guyomard R."/>
            <person name="Galiana D."/>
            <person name="Bobe J."/>
            <person name="Volff J.N."/>
            <person name="Genet C."/>
            <person name="Wincker P."/>
            <person name="Jaillon O."/>
            <person name="Roest Crollius H."/>
            <person name="Guiguen Y."/>
        </authorList>
    </citation>
    <scope>NUCLEOTIDE SEQUENCE [LARGE SCALE GENOMIC DNA]</scope>
</reference>
<proteinExistence type="predicted"/>
<dbReference type="STRING" id="8022.A0A060YXD2"/>
<evidence type="ECO:0000313" key="1">
    <source>
        <dbReference type="EMBL" id="CDQ96543.1"/>
    </source>
</evidence>
<evidence type="ECO:0000313" key="2">
    <source>
        <dbReference type="Proteomes" id="UP000193380"/>
    </source>
</evidence>
<dbReference type="EMBL" id="FR926179">
    <property type="protein sequence ID" value="CDQ96543.1"/>
    <property type="molecule type" value="Genomic_DNA"/>
</dbReference>
<name>A0A060YXD2_ONCMY</name>
<gene>
    <name evidence="1" type="ORF">GSONMT00046026001</name>
</gene>
<dbReference type="Proteomes" id="UP000193380">
    <property type="component" value="Unassembled WGS sequence"/>
</dbReference>
<dbReference type="PaxDb" id="8022-A0A060YXD2"/>
<sequence length="125" mass="14010">MLICSVIHQMALSSTPPQSPASSISALTLILEVYEKSRYALRRTIKQAKRQCRTKIESYYTVSDIRRMWQGLKTTTDYKGKPSCELPSDASLPGELHAFYARFEASNTEACMRAPAVPDDCVMTV</sequence>
<reference evidence="1" key="2">
    <citation type="submission" date="2014-03" db="EMBL/GenBank/DDBJ databases">
        <authorList>
            <person name="Genoscope - CEA"/>
        </authorList>
    </citation>
    <scope>NUCLEOTIDE SEQUENCE</scope>
</reference>
<organism evidence="1 2">
    <name type="scientific">Oncorhynchus mykiss</name>
    <name type="common">Rainbow trout</name>
    <name type="synonym">Salmo gairdneri</name>
    <dbReference type="NCBI Taxonomy" id="8022"/>
    <lineage>
        <taxon>Eukaryota</taxon>
        <taxon>Metazoa</taxon>
        <taxon>Chordata</taxon>
        <taxon>Craniata</taxon>
        <taxon>Vertebrata</taxon>
        <taxon>Euteleostomi</taxon>
        <taxon>Actinopterygii</taxon>
        <taxon>Neopterygii</taxon>
        <taxon>Teleostei</taxon>
        <taxon>Protacanthopterygii</taxon>
        <taxon>Salmoniformes</taxon>
        <taxon>Salmonidae</taxon>
        <taxon>Salmoninae</taxon>
        <taxon>Oncorhynchus</taxon>
    </lineage>
</organism>
<accession>A0A060YXD2</accession>